<dbReference type="CDD" id="cd17574">
    <property type="entry name" value="REC_OmpR"/>
    <property type="match status" value="1"/>
</dbReference>
<protein>
    <submittedName>
        <fullName evidence="11">DNA-binding response regulator</fullName>
    </submittedName>
</protein>
<feature type="domain" description="Response regulatory" evidence="9">
    <location>
        <begin position="7"/>
        <end position="120"/>
    </location>
</feature>
<evidence type="ECO:0000256" key="5">
    <source>
        <dbReference type="ARBA" id="ARBA00023125"/>
    </source>
</evidence>
<dbReference type="SMART" id="SM00448">
    <property type="entry name" value="REC"/>
    <property type="match status" value="1"/>
</dbReference>
<dbReference type="EMBL" id="QXQA01000014">
    <property type="protein sequence ID" value="RIX50600.1"/>
    <property type="molecule type" value="Genomic_DNA"/>
</dbReference>
<dbReference type="AlphaFoldDB" id="A0A3A1UZ94"/>
<comment type="caution">
    <text evidence="11">The sequence shown here is derived from an EMBL/GenBank/DDBJ whole genome shotgun (WGS) entry which is preliminary data.</text>
</comment>
<evidence type="ECO:0000259" key="9">
    <source>
        <dbReference type="PROSITE" id="PS50110"/>
    </source>
</evidence>
<evidence type="ECO:0000256" key="7">
    <source>
        <dbReference type="PROSITE-ProRule" id="PRU00169"/>
    </source>
</evidence>
<dbReference type="FunFam" id="3.40.50.2300:FF:000001">
    <property type="entry name" value="DNA-binding response regulator PhoB"/>
    <property type="match status" value="1"/>
</dbReference>
<evidence type="ECO:0000256" key="4">
    <source>
        <dbReference type="ARBA" id="ARBA00023015"/>
    </source>
</evidence>
<proteinExistence type="predicted"/>
<dbReference type="OrthoDB" id="9790442at2"/>
<evidence type="ECO:0000313" key="11">
    <source>
        <dbReference type="EMBL" id="RIX50600.1"/>
    </source>
</evidence>
<evidence type="ECO:0000313" key="12">
    <source>
        <dbReference type="Proteomes" id="UP000266482"/>
    </source>
</evidence>
<dbReference type="PANTHER" id="PTHR48111:SF10">
    <property type="entry name" value="STAGE 0 SPORULATION PROTEIN A HOMOLOG"/>
    <property type="match status" value="1"/>
</dbReference>
<organism evidence="11 12">
    <name type="scientific">Paenibacillus nanensis</name>
    <dbReference type="NCBI Taxonomy" id="393251"/>
    <lineage>
        <taxon>Bacteria</taxon>
        <taxon>Bacillati</taxon>
        <taxon>Bacillota</taxon>
        <taxon>Bacilli</taxon>
        <taxon>Bacillales</taxon>
        <taxon>Paenibacillaceae</taxon>
        <taxon>Paenibacillus</taxon>
    </lineage>
</organism>
<reference evidence="11 12" key="1">
    <citation type="submission" date="2018-09" db="EMBL/GenBank/DDBJ databases">
        <title>Paenibacillus aracenensis nov. sp. isolated from a cave in southern Spain.</title>
        <authorList>
            <person name="Jurado V."/>
            <person name="Gutierrez-Patricio S."/>
            <person name="Gonzalez-Pimentel J.L."/>
            <person name="Miller A.Z."/>
            <person name="Laiz L."/>
            <person name="Saiz-Jimenez C."/>
        </authorList>
    </citation>
    <scope>NUCLEOTIDE SEQUENCE [LARGE SCALE GENOMIC DNA]</scope>
    <source>
        <strain evidence="11 12">DSM 22867</strain>
    </source>
</reference>
<evidence type="ECO:0000256" key="3">
    <source>
        <dbReference type="ARBA" id="ARBA00023012"/>
    </source>
</evidence>
<evidence type="ECO:0000256" key="6">
    <source>
        <dbReference type="ARBA" id="ARBA00023163"/>
    </source>
</evidence>
<comment type="subcellular location">
    <subcellularLocation>
        <location evidence="1">Cytoplasm</location>
    </subcellularLocation>
</comment>
<evidence type="ECO:0000256" key="2">
    <source>
        <dbReference type="ARBA" id="ARBA00022553"/>
    </source>
</evidence>
<dbReference type="SUPFAM" id="SSF46894">
    <property type="entry name" value="C-terminal effector domain of the bipartite response regulators"/>
    <property type="match status" value="1"/>
</dbReference>
<feature type="modified residue" description="4-aspartylphosphate" evidence="7">
    <location>
        <position position="56"/>
    </location>
</feature>
<dbReference type="GO" id="GO:0032993">
    <property type="term" value="C:protein-DNA complex"/>
    <property type="evidence" value="ECO:0007669"/>
    <property type="project" value="TreeGrafter"/>
</dbReference>
<dbReference type="Proteomes" id="UP000266482">
    <property type="component" value="Unassembled WGS sequence"/>
</dbReference>
<dbReference type="GO" id="GO:0005829">
    <property type="term" value="C:cytosol"/>
    <property type="evidence" value="ECO:0007669"/>
    <property type="project" value="TreeGrafter"/>
</dbReference>
<gene>
    <name evidence="11" type="ORF">D3P08_20255</name>
</gene>
<dbReference type="Gene3D" id="6.10.250.690">
    <property type="match status" value="1"/>
</dbReference>
<feature type="DNA-binding region" description="OmpR/PhoB-type" evidence="8">
    <location>
        <begin position="140"/>
        <end position="238"/>
    </location>
</feature>
<keyword evidence="4" id="KW-0805">Transcription regulation</keyword>
<dbReference type="PROSITE" id="PS50110">
    <property type="entry name" value="RESPONSE_REGULATORY"/>
    <property type="match status" value="1"/>
</dbReference>
<dbReference type="GO" id="GO:0006355">
    <property type="term" value="P:regulation of DNA-templated transcription"/>
    <property type="evidence" value="ECO:0007669"/>
    <property type="project" value="InterPro"/>
</dbReference>
<dbReference type="PROSITE" id="PS51755">
    <property type="entry name" value="OMPR_PHOB"/>
    <property type="match status" value="1"/>
</dbReference>
<name>A0A3A1UZ94_9BACL</name>
<keyword evidence="5 8" id="KW-0238">DNA-binding</keyword>
<dbReference type="CDD" id="cd00383">
    <property type="entry name" value="trans_reg_C"/>
    <property type="match status" value="1"/>
</dbReference>
<dbReference type="InterPro" id="IPR001789">
    <property type="entry name" value="Sig_transdc_resp-reg_receiver"/>
</dbReference>
<evidence type="ECO:0000259" key="10">
    <source>
        <dbReference type="PROSITE" id="PS51755"/>
    </source>
</evidence>
<dbReference type="SUPFAM" id="SSF52172">
    <property type="entry name" value="CheY-like"/>
    <property type="match status" value="1"/>
</dbReference>
<feature type="domain" description="OmpR/PhoB-type" evidence="10">
    <location>
        <begin position="140"/>
        <end position="238"/>
    </location>
</feature>
<keyword evidence="6" id="KW-0804">Transcription</keyword>
<dbReference type="InterPro" id="IPR011006">
    <property type="entry name" value="CheY-like_superfamily"/>
</dbReference>
<dbReference type="SMART" id="SM00862">
    <property type="entry name" value="Trans_reg_C"/>
    <property type="match status" value="1"/>
</dbReference>
<keyword evidence="12" id="KW-1185">Reference proteome</keyword>
<dbReference type="InterPro" id="IPR039420">
    <property type="entry name" value="WalR-like"/>
</dbReference>
<dbReference type="Pfam" id="PF00072">
    <property type="entry name" value="Response_reg"/>
    <property type="match status" value="1"/>
</dbReference>
<dbReference type="InterPro" id="IPR001867">
    <property type="entry name" value="OmpR/PhoB-type_DNA-bd"/>
</dbReference>
<dbReference type="Gene3D" id="1.10.10.10">
    <property type="entry name" value="Winged helix-like DNA-binding domain superfamily/Winged helix DNA-binding domain"/>
    <property type="match status" value="1"/>
</dbReference>
<evidence type="ECO:0000256" key="8">
    <source>
        <dbReference type="PROSITE-ProRule" id="PRU01091"/>
    </source>
</evidence>
<dbReference type="Gene3D" id="3.40.50.2300">
    <property type="match status" value="1"/>
</dbReference>
<dbReference type="GO" id="GO:0000156">
    <property type="term" value="F:phosphorelay response regulator activity"/>
    <property type="evidence" value="ECO:0007669"/>
    <property type="project" value="TreeGrafter"/>
</dbReference>
<dbReference type="InterPro" id="IPR016032">
    <property type="entry name" value="Sig_transdc_resp-reg_C-effctor"/>
</dbReference>
<dbReference type="FunFam" id="1.10.10.10:FF:000018">
    <property type="entry name" value="DNA-binding response regulator ResD"/>
    <property type="match status" value="1"/>
</dbReference>
<keyword evidence="3" id="KW-0902">Two-component regulatory system</keyword>
<dbReference type="Pfam" id="PF00486">
    <property type="entry name" value="Trans_reg_C"/>
    <property type="match status" value="1"/>
</dbReference>
<evidence type="ECO:0000256" key="1">
    <source>
        <dbReference type="ARBA" id="ARBA00004496"/>
    </source>
</evidence>
<sequence>MTSLERRVLIVDDEREIAELIEIYLKNEGFETAVAFDGEAALEIFERQGADLVILDIMMPKLDGLEVCRRLRRDHHVPILMVSAKTGDMDKIMGLMTGADDYMAKPFNPLELLARVRSLLRRSYQYTRTAETGAGKEGEGRELRLGALRIDKLSHSADVDGRPLHLTSTEFGILHLLASQPGRVFSAEDIFQQVWKEKYFESNNTVMVHISKLRDKLEKELGEKLIVTVWGVGYKIEG</sequence>
<dbReference type="GO" id="GO:0000976">
    <property type="term" value="F:transcription cis-regulatory region binding"/>
    <property type="evidence" value="ECO:0007669"/>
    <property type="project" value="TreeGrafter"/>
</dbReference>
<dbReference type="InterPro" id="IPR036388">
    <property type="entry name" value="WH-like_DNA-bd_sf"/>
</dbReference>
<dbReference type="PANTHER" id="PTHR48111">
    <property type="entry name" value="REGULATOR OF RPOS"/>
    <property type="match status" value="1"/>
</dbReference>
<keyword evidence="2 7" id="KW-0597">Phosphoprotein</keyword>
<accession>A0A3A1UZ94</accession>